<name>A0A7S3P3M0_9STRA</name>
<organism evidence="3">
    <name type="scientific">Amphora coffeiformis</name>
    <dbReference type="NCBI Taxonomy" id="265554"/>
    <lineage>
        <taxon>Eukaryota</taxon>
        <taxon>Sar</taxon>
        <taxon>Stramenopiles</taxon>
        <taxon>Ochrophyta</taxon>
        <taxon>Bacillariophyta</taxon>
        <taxon>Bacillariophyceae</taxon>
        <taxon>Bacillariophycidae</taxon>
        <taxon>Thalassiophysales</taxon>
        <taxon>Catenulaceae</taxon>
        <taxon>Amphora</taxon>
    </lineage>
</organism>
<protein>
    <submittedName>
        <fullName evidence="3">Uncharacterized protein</fullName>
    </submittedName>
</protein>
<dbReference type="AlphaFoldDB" id="A0A7S3P3M0"/>
<proteinExistence type="predicted"/>
<feature type="region of interest" description="Disordered" evidence="2">
    <location>
        <begin position="1"/>
        <end position="46"/>
    </location>
</feature>
<feature type="compositionally biased region" description="Basic residues" evidence="2">
    <location>
        <begin position="1"/>
        <end position="10"/>
    </location>
</feature>
<sequence length="200" mass="23254">MFRKLRMRSNRSREQPLASKPNGIKGGVGRSIFRKTANDQPQPPSIEPALTFTLSQDEEEEDYVTCTGEVLTPSSPKIQQISSYIFTEEQLMKNELHHMRALAEKQTEIIKLQTVHRELLQSLEEKNRQLVEMKGEVAMKDKELVETYQELTEMDDELHAVKEDLDDTKNKLKEVSTVLMRLQDTTAHQTEYSKAPFRFW</sequence>
<gene>
    <name evidence="3" type="ORF">ACOF00016_LOCUS7965</name>
</gene>
<dbReference type="EMBL" id="HBIM01009409">
    <property type="protein sequence ID" value="CAE0410505.1"/>
    <property type="molecule type" value="Transcribed_RNA"/>
</dbReference>
<evidence type="ECO:0000313" key="3">
    <source>
        <dbReference type="EMBL" id="CAE0410505.1"/>
    </source>
</evidence>
<evidence type="ECO:0000256" key="2">
    <source>
        <dbReference type="SAM" id="MobiDB-lite"/>
    </source>
</evidence>
<evidence type="ECO:0000256" key="1">
    <source>
        <dbReference type="SAM" id="Coils"/>
    </source>
</evidence>
<keyword evidence="1" id="KW-0175">Coiled coil</keyword>
<feature type="coiled-coil region" evidence="1">
    <location>
        <begin position="116"/>
        <end position="185"/>
    </location>
</feature>
<reference evidence="3" key="1">
    <citation type="submission" date="2021-01" db="EMBL/GenBank/DDBJ databases">
        <authorList>
            <person name="Corre E."/>
            <person name="Pelletier E."/>
            <person name="Niang G."/>
            <person name="Scheremetjew M."/>
            <person name="Finn R."/>
            <person name="Kale V."/>
            <person name="Holt S."/>
            <person name="Cochrane G."/>
            <person name="Meng A."/>
            <person name="Brown T."/>
            <person name="Cohen L."/>
        </authorList>
    </citation>
    <scope>NUCLEOTIDE SEQUENCE</scope>
    <source>
        <strain evidence="3">CCMP127</strain>
    </source>
</reference>
<accession>A0A7S3P3M0</accession>